<protein>
    <submittedName>
        <fullName evidence="4">Uncharacterized protein</fullName>
    </submittedName>
</protein>
<dbReference type="InterPro" id="IPR044892">
    <property type="entry name" value="Ribosomal_L3_dom_3_arc_sf"/>
</dbReference>
<dbReference type="Ensembl" id="ENSORLT00020025093.1">
    <property type="protein sequence ID" value="ENSORLP00020032304.1"/>
    <property type="gene ID" value="ENSORLG00020017808.1"/>
</dbReference>
<dbReference type="PANTHER" id="PTHR11363">
    <property type="entry name" value="60S RIBOSOMAL PROTEIN L3-RELATED"/>
    <property type="match status" value="1"/>
</dbReference>
<comment type="similarity">
    <text evidence="1">Belongs to the universal ribosomal protein uL3 family.</text>
</comment>
<evidence type="ECO:0000313" key="5">
    <source>
        <dbReference type="Proteomes" id="UP000265180"/>
    </source>
</evidence>
<dbReference type="Gene3D" id="4.10.960.10">
    <property type="entry name" value="Ribosomal protein L3, domain 3"/>
    <property type="match status" value="1"/>
</dbReference>
<keyword evidence="2" id="KW-0689">Ribosomal protein</keyword>
<accession>A0A3P9MH47</accession>
<reference evidence="4" key="3">
    <citation type="submission" date="2025-08" db="UniProtKB">
        <authorList>
            <consortium name="Ensembl"/>
        </authorList>
    </citation>
    <scope>IDENTIFICATION</scope>
    <source>
        <strain evidence="4">HNI</strain>
    </source>
</reference>
<dbReference type="InterPro" id="IPR000597">
    <property type="entry name" value="Ribosomal_uL3"/>
</dbReference>
<dbReference type="FunFam" id="2.40.30.10:FF:000351">
    <property type="entry name" value="Ribosomal protein L3"/>
    <property type="match status" value="1"/>
</dbReference>
<organism evidence="4 5">
    <name type="scientific">Oryzias latipes</name>
    <name type="common">Japanese rice fish</name>
    <name type="synonym">Japanese killifish</name>
    <dbReference type="NCBI Taxonomy" id="8090"/>
    <lineage>
        <taxon>Eukaryota</taxon>
        <taxon>Metazoa</taxon>
        <taxon>Chordata</taxon>
        <taxon>Craniata</taxon>
        <taxon>Vertebrata</taxon>
        <taxon>Euteleostomi</taxon>
        <taxon>Actinopterygii</taxon>
        <taxon>Neopterygii</taxon>
        <taxon>Teleostei</taxon>
        <taxon>Neoteleostei</taxon>
        <taxon>Acanthomorphata</taxon>
        <taxon>Ovalentaria</taxon>
        <taxon>Atherinomorphae</taxon>
        <taxon>Beloniformes</taxon>
        <taxon>Adrianichthyidae</taxon>
        <taxon>Oryziinae</taxon>
        <taxon>Oryzias</taxon>
    </lineage>
</organism>
<dbReference type="Pfam" id="PF00297">
    <property type="entry name" value="Ribosomal_L3"/>
    <property type="match status" value="1"/>
</dbReference>
<dbReference type="Gene3D" id="2.40.30.10">
    <property type="entry name" value="Translation factors"/>
    <property type="match status" value="1"/>
</dbReference>
<evidence type="ECO:0000256" key="3">
    <source>
        <dbReference type="ARBA" id="ARBA00023274"/>
    </source>
</evidence>
<dbReference type="AlphaFoldDB" id="A0A3P9MH47"/>
<dbReference type="GO" id="GO:0005840">
    <property type="term" value="C:ribosome"/>
    <property type="evidence" value="ECO:0007669"/>
    <property type="project" value="UniProtKB-KW"/>
</dbReference>
<dbReference type="GO" id="GO:0003735">
    <property type="term" value="F:structural constituent of ribosome"/>
    <property type="evidence" value="ECO:0007669"/>
    <property type="project" value="InterPro"/>
</dbReference>
<dbReference type="InterPro" id="IPR045077">
    <property type="entry name" value="L3_arc_euk"/>
</dbReference>
<dbReference type="GO" id="GO:0006412">
    <property type="term" value="P:translation"/>
    <property type="evidence" value="ECO:0007669"/>
    <property type="project" value="InterPro"/>
</dbReference>
<reference evidence="4 5" key="2">
    <citation type="submission" date="2017-04" db="EMBL/GenBank/DDBJ databases">
        <title>CpG methylation of centromeres and impact of large insertions on vertebrate speciation.</title>
        <authorList>
            <person name="Ichikawa K."/>
            <person name="Yoshimura J."/>
            <person name="Morishita S."/>
        </authorList>
    </citation>
    <scope>NUCLEOTIDE SEQUENCE</scope>
    <source>
        <strain evidence="4 5">HNI</strain>
    </source>
</reference>
<dbReference type="InterPro" id="IPR009000">
    <property type="entry name" value="Transl_B-barrel_sf"/>
</dbReference>
<evidence type="ECO:0000313" key="4">
    <source>
        <dbReference type="Ensembl" id="ENSORLP00020032304.1"/>
    </source>
</evidence>
<keyword evidence="3" id="KW-0687">Ribonucleoprotein</keyword>
<name>A0A3P9MH47_ORYLA</name>
<reference key="1">
    <citation type="journal article" date="2007" name="Nature">
        <title>The medaka draft genome and insights into vertebrate genome evolution.</title>
        <authorList>
            <person name="Kasahara M."/>
            <person name="Naruse K."/>
            <person name="Sasaki S."/>
            <person name="Nakatani Y."/>
            <person name="Qu W."/>
            <person name="Ahsan B."/>
            <person name="Yamada T."/>
            <person name="Nagayasu Y."/>
            <person name="Doi K."/>
            <person name="Kasai Y."/>
            <person name="Jindo T."/>
            <person name="Kobayashi D."/>
            <person name="Shimada A."/>
            <person name="Toyoda A."/>
            <person name="Kuroki Y."/>
            <person name="Fujiyama A."/>
            <person name="Sasaki T."/>
            <person name="Shimizu A."/>
            <person name="Asakawa S."/>
            <person name="Shimizu N."/>
            <person name="Hashimoto S."/>
            <person name="Yang J."/>
            <person name="Lee Y."/>
            <person name="Matsushima K."/>
            <person name="Sugano S."/>
            <person name="Sakaizumi M."/>
            <person name="Narita T."/>
            <person name="Ohishi K."/>
            <person name="Haga S."/>
            <person name="Ohta F."/>
            <person name="Nomoto H."/>
            <person name="Nogata K."/>
            <person name="Morishita T."/>
            <person name="Endo T."/>
            <person name="Shin-I T."/>
            <person name="Takeda H."/>
            <person name="Morishita S."/>
            <person name="Kohara Y."/>
        </authorList>
    </citation>
    <scope>NUCLEOTIDE SEQUENCE [LARGE SCALE GENOMIC DNA]</scope>
    <source>
        <strain>Hd-rR</strain>
    </source>
</reference>
<dbReference type="SUPFAM" id="SSF50447">
    <property type="entry name" value="Translation proteins"/>
    <property type="match status" value="1"/>
</dbReference>
<dbReference type="GO" id="GO:1990904">
    <property type="term" value="C:ribonucleoprotein complex"/>
    <property type="evidence" value="ECO:0007669"/>
    <property type="project" value="UniProtKB-KW"/>
</dbReference>
<evidence type="ECO:0000256" key="1">
    <source>
        <dbReference type="ARBA" id="ARBA00006540"/>
    </source>
</evidence>
<dbReference type="PANTHER" id="PTHR11363:SF7">
    <property type="entry name" value="RIBOSOMAL PROTEIN UL3-LIKE"/>
    <property type="match status" value="1"/>
</dbReference>
<sequence>MKKYCSVTRVIVHPHIWAQISMCLLDKMIDFIGVSKGHGVNKSLRKVACIGSWHPSRVGFTVDRAGETGDHHRTEIHKVCYHPKKRWRRIHYLSFSPQGGFPQFSEVNNDFIMVKGCMFIYKNIFLWIFVADFQSRKVQTRRSCTAREAIELKFIDTTSKFGHWCFLTVQEKRFFKGEEKSHI</sequence>
<reference evidence="4" key="4">
    <citation type="submission" date="2025-09" db="UniProtKB">
        <authorList>
            <consortium name="Ensembl"/>
        </authorList>
    </citation>
    <scope>IDENTIFICATION</scope>
    <source>
        <strain evidence="4">HNI</strain>
    </source>
</reference>
<evidence type="ECO:0000256" key="2">
    <source>
        <dbReference type="ARBA" id="ARBA00022980"/>
    </source>
</evidence>
<dbReference type="Proteomes" id="UP000265180">
    <property type="component" value="Chromosome 8"/>
</dbReference>
<proteinExistence type="inferred from homology"/>